<keyword evidence="4" id="KW-1185">Reference proteome</keyword>
<organism evidence="3 4">
    <name type="scientific">Methylocystis echinoides</name>
    <dbReference type="NCBI Taxonomy" id="29468"/>
    <lineage>
        <taxon>Bacteria</taxon>
        <taxon>Pseudomonadati</taxon>
        <taxon>Pseudomonadota</taxon>
        <taxon>Alphaproteobacteria</taxon>
        <taxon>Hyphomicrobiales</taxon>
        <taxon>Methylocystaceae</taxon>
        <taxon>Methylocystis</taxon>
    </lineage>
</organism>
<evidence type="ECO:0000256" key="1">
    <source>
        <dbReference type="SAM" id="SignalP"/>
    </source>
</evidence>
<feature type="domain" description="SH3b" evidence="2">
    <location>
        <begin position="50"/>
        <end position="107"/>
    </location>
</feature>
<dbReference type="Proteomes" id="UP001144323">
    <property type="component" value="Unassembled WGS sequence"/>
</dbReference>
<evidence type="ECO:0000313" key="3">
    <source>
        <dbReference type="EMBL" id="GLI93783.1"/>
    </source>
</evidence>
<dbReference type="InterPro" id="IPR003646">
    <property type="entry name" value="SH3-like_bac-type"/>
</dbReference>
<protein>
    <recommendedName>
        <fullName evidence="2">SH3b domain-containing protein</fullName>
    </recommendedName>
</protein>
<feature type="chain" id="PRO_5040969384" description="SH3b domain-containing protein" evidence="1">
    <location>
        <begin position="24"/>
        <end position="114"/>
    </location>
</feature>
<proteinExistence type="predicted"/>
<keyword evidence="1" id="KW-0732">Signal</keyword>
<reference evidence="3" key="1">
    <citation type="journal article" date="2023" name="Int. J. Syst. Evol. Microbiol.">
        <title>Methylocystis iwaonis sp. nov., a type II methane-oxidizing bacterium from surface soil of a rice paddy field in Japan, and emended description of the genus Methylocystis (ex Whittenbury et al. 1970) Bowman et al. 1993.</title>
        <authorList>
            <person name="Kaise H."/>
            <person name="Sawadogo J.B."/>
            <person name="Alam M.S."/>
            <person name="Ueno C."/>
            <person name="Dianou D."/>
            <person name="Shinjo R."/>
            <person name="Asakawa S."/>
        </authorList>
    </citation>
    <scope>NUCLEOTIDE SEQUENCE</scope>
    <source>
        <strain evidence="3">LMG27198</strain>
    </source>
</reference>
<dbReference type="RefSeq" id="WP_281803799.1">
    <property type="nucleotide sequence ID" value="NZ_BSEC01000001.1"/>
</dbReference>
<evidence type="ECO:0000313" key="4">
    <source>
        <dbReference type="Proteomes" id="UP001144323"/>
    </source>
</evidence>
<comment type="caution">
    <text evidence="3">The sequence shown here is derived from an EMBL/GenBank/DDBJ whole genome shotgun (WGS) entry which is preliminary data.</text>
</comment>
<accession>A0A9W6GVN6</accession>
<evidence type="ECO:0000259" key="2">
    <source>
        <dbReference type="Pfam" id="PF08239"/>
    </source>
</evidence>
<feature type="signal peptide" evidence="1">
    <location>
        <begin position="1"/>
        <end position="23"/>
    </location>
</feature>
<dbReference type="Gene3D" id="2.30.30.40">
    <property type="entry name" value="SH3 Domains"/>
    <property type="match status" value="1"/>
</dbReference>
<name>A0A9W6GVN6_9HYPH</name>
<gene>
    <name evidence="3" type="ORF">LMG27198_27750</name>
</gene>
<dbReference type="Pfam" id="PF08239">
    <property type="entry name" value="SH3_3"/>
    <property type="match status" value="1"/>
</dbReference>
<sequence length="114" mass="11958">MQRFPRMGGALLFLAFSIGVANAGHRSPDFADGLSGGPDYWAVAGVGAGDTLSLRKSAGPRAGKIAELPNGTVLRNLGCRLASGGRWCRVETTGASVRRGWVNGRYLRETGGPR</sequence>
<dbReference type="AlphaFoldDB" id="A0A9W6GVN6"/>
<dbReference type="EMBL" id="BSEC01000001">
    <property type="protein sequence ID" value="GLI93783.1"/>
    <property type="molecule type" value="Genomic_DNA"/>
</dbReference>